<feature type="compositionally biased region" description="Basic and acidic residues" evidence="1">
    <location>
        <begin position="355"/>
        <end position="371"/>
    </location>
</feature>
<gene>
    <name evidence="4" type="primary">LOC106151798</name>
</gene>
<keyword evidence="2" id="KW-0732">Signal</keyword>
<reference evidence="4" key="1">
    <citation type="submission" date="2025-08" db="UniProtKB">
        <authorList>
            <consortium name="RefSeq"/>
        </authorList>
    </citation>
    <scope>IDENTIFICATION</scope>
    <source>
        <tissue evidence="4">Gonads</tissue>
    </source>
</reference>
<accession>A0A1S3H3Y1</accession>
<proteinExistence type="predicted"/>
<protein>
    <submittedName>
        <fullName evidence="4">Uncharacterized protein LOC106151798</fullName>
    </submittedName>
</protein>
<organism evidence="3 4">
    <name type="scientific">Lingula anatina</name>
    <name type="common">Brachiopod</name>
    <name type="synonym">Lingula unguis</name>
    <dbReference type="NCBI Taxonomy" id="7574"/>
    <lineage>
        <taxon>Eukaryota</taxon>
        <taxon>Metazoa</taxon>
        <taxon>Spiralia</taxon>
        <taxon>Lophotrochozoa</taxon>
        <taxon>Brachiopoda</taxon>
        <taxon>Linguliformea</taxon>
        <taxon>Lingulata</taxon>
        <taxon>Lingulida</taxon>
        <taxon>Linguloidea</taxon>
        <taxon>Lingulidae</taxon>
        <taxon>Lingula</taxon>
    </lineage>
</organism>
<feature type="compositionally biased region" description="Polar residues" evidence="1">
    <location>
        <begin position="268"/>
        <end position="281"/>
    </location>
</feature>
<feature type="compositionally biased region" description="Polar residues" evidence="1">
    <location>
        <begin position="231"/>
        <end position="256"/>
    </location>
</feature>
<dbReference type="Proteomes" id="UP000085678">
    <property type="component" value="Unplaced"/>
</dbReference>
<evidence type="ECO:0000256" key="2">
    <source>
        <dbReference type="SAM" id="SignalP"/>
    </source>
</evidence>
<feature type="region of interest" description="Disordered" evidence="1">
    <location>
        <begin position="102"/>
        <end position="133"/>
    </location>
</feature>
<dbReference type="InParanoid" id="A0A1S3H3Y1"/>
<keyword evidence="3" id="KW-1185">Reference proteome</keyword>
<dbReference type="KEGG" id="lak:106151798"/>
<evidence type="ECO:0000313" key="3">
    <source>
        <dbReference type="Proteomes" id="UP000085678"/>
    </source>
</evidence>
<feature type="compositionally biased region" description="Basic and acidic residues" evidence="1">
    <location>
        <begin position="446"/>
        <end position="460"/>
    </location>
</feature>
<feature type="compositionally biased region" description="Basic and acidic residues" evidence="1">
    <location>
        <begin position="501"/>
        <end position="511"/>
    </location>
</feature>
<feature type="region of interest" description="Disordered" evidence="1">
    <location>
        <begin position="352"/>
        <end position="376"/>
    </location>
</feature>
<dbReference type="AlphaFoldDB" id="A0A1S3H3Y1"/>
<evidence type="ECO:0000256" key="1">
    <source>
        <dbReference type="SAM" id="MobiDB-lite"/>
    </source>
</evidence>
<sequence length="551" mass="61776">MVSVTIWMFLVLTLHGRVSGDKPFKKTPGKPRIKTNNVHHVYRPYINGEVLNVTKVQHLEGINRHHPPFNERRIQANSLNRHSVQRGGKSLQSNKGMEIVSKVDTENAQKDVAYHRDKEPDIPLDDQSRRKPQLPGWLKSLGASASEGRFPSAGEINGYNIAPNGRKHDGKIVVSLPKPKEMNQNKVAYSNGIKQTKTLQRHKPKMKNDYLSHLSPELELMPMVLEADQPMHQNSKNSGQIQEPNNNPDSSVQRQAHQIHQKRKENRPSSNTRNNPKTMGNFQPEAKKVNKELPSNQGIYHEKRISTAYGIEAPDSTDKPMGTVVEEFTNEQPGLTPDLKVGGEEYDRILLSNKQTKESVPDDEDEKHVEKNLPLSKKYAQAVHNNQGIQRQYQSETDESRGYLPSQGNPPEKPRGIQNAFLGDEKMPVDFRGDPDVSPDSLPHARPHDRGNYEQRREQLSPHPISPDLHPPNMGRSLQVGTGQVPGHFGGGRSIPNADRSPPKPDYEELKRKMINELKFPQAINQEGAKYAIATSGTTSPTTRASPGGQT</sequence>
<dbReference type="RefSeq" id="XP_013380667.1">
    <property type="nucleotide sequence ID" value="XM_013525213.1"/>
</dbReference>
<dbReference type="GeneID" id="106151798"/>
<feature type="region of interest" description="Disordered" evidence="1">
    <location>
        <begin position="231"/>
        <end position="296"/>
    </location>
</feature>
<name>A0A1S3H3Y1_LINAN</name>
<feature type="chain" id="PRO_5010178800" evidence="2">
    <location>
        <begin position="21"/>
        <end position="551"/>
    </location>
</feature>
<feature type="signal peptide" evidence="2">
    <location>
        <begin position="1"/>
        <end position="20"/>
    </location>
</feature>
<feature type="compositionally biased region" description="Basic and acidic residues" evidence="1">
    <location>
        <begin position="102"/>
        <end position="129"/>
    </location>
</feature>
<evidence type="ECO:0000313" key="4">
    <source>
        <dbReference type="RefSeq" id="XP_013380667.1"/>
    </source>
</evidence>
<feature type="region of interest" description="Disordered" evidence="1">
    <location>
        <begin position="391"/>
        <end position="511"/>
    </location>
</feature>
<feature type="compositionally biased region" description="Basic and acidic residues" evidence="1">
    <location>
        <begin position="423"/>
        <end position="435"/>
    </location>
</feature>